<dbReference type="PANTHER" id="PTHR30404">
    <property type="entry name" value="N-ACETYLMURAMOYL-L-ALANINE AMIDASE"/>
    <property type="match status" value="1"/>
</dbReference>
<dbReference type="EMBL" id="CP048209">
    <property type="protein sequence ID" value="QHT59480.1"/>
    <property type="molecule type" value="Genomic_DNA"/>
</dbReference>
<dbReference type="PANTHER" id="PTHR30404:SF0">
    <property type="entry name" value="N-ACETYLMURAMOYL-L-ALANINE AMIDASE AMIC"/>
    <property type="match status" value="1"/>
</dbReference>
<evidence type="ECO:0000256" key="2">
    <source>
        <dbReference type="ARBA" id="ARBA00023316"/>
    </source>
</evidence>
<dbReference type="GO" id="GO:0009253">
    <property type="term" value="P:peptidoglycan catabolic process"/>
    <property type="evidence" value="ECO:0007669"/>
    <property type="project" value="InterPro"/>
</dbReference>
<dbReference type="SMART" id="SM00287">
    <property type="entry name" value="SH3b"/>
    <property type="match status" value="2"/>
</dbReference>
<dbReference type="InterPro" id="IPR036028">
    <property type="entry name" value="SH3-like_dom_sf"/>
</dbReference>
<dbReference type="Pfam" id="PF01520">
    <property type="entry name" value="Amidase_3"/>
    <property type="match status" value="1"/>
</dbReference>
<feature type="compositionally biased region" description="Low complexity" evidence="3">
    <location>
        <begin position="98"/>
        <end position="119"/>
    </location>
</feature>
<dbReference type="InterPro" id="IPR002508">
    <property type="entry name" value="MurNAc-LAA_cat"/>
</dbReference>
<feature type="region of interest" description="Disordered" evidence="3">
    <location>
        <begin position="97"/>
        <end position="122"/>
    </location>
</feature>
<feature type="domain" description="SH3b" evidence="4">
    <location>
        <begin position="33"/>
        <end position="95"/>
    </location>
</feature>
<evidence type="ECO:0000256" key="1">
    <source>
        <dbReference type="ARBA" id="ARBA00022801"/>
    </source>
</evidence>
<evidence type="ECO:0000313" key="6">
    <source>
        <dbReference type="Proteomes" id="UP000476064"/>
    </source>
</evidence>
<dbReference type="Pfam" id="PF08239">
    <property type="entry name" value="SH3_3"/>
    <property type="match status" value="2"/>
</dbReference>
<keyword evidence="6" id="KW-1185">Reference proteome</keyword>
<dbReference type="Gene3D" id="3.40.630.40">
    <property type="entry name" value="Zn-dependent exopeptidases"/>
    <property type="match status" value="1"/>
</dbReference>
<keyword evidence="2" id="KW-0961">Cell wall biogenesis/degradation</keyword>
<dbReference type="CDD" id="cd02696">
    <property type="entry name" value="MurNAc-LAA"/>
    <property type="match status" value="1"/>
</dbReference>
<dbReference type="GO" id="GO:0071555">
    <property type="term" value="P:cell wall organization"/>
    <property type="evidence" value="ECO:0007669"/>
    <property type="project" value="UniProtKB-KW"/>
</dbReference>
<dbReference type="KEGG" id="plyc:GXP70_05605"/>
<dbReference type="Proteomes" id="UP000476064">
    <property type="component" value="Chromosome"/>
</dbReference>
<organism evidence="5 6">
    <name type="scientific">Paenibacillus lycopersici</name>
    <dbReference type="NCBI Taxonomy" id="2704462"/>
    <lineage>
        <taxon>Bacteria</taxon>
        <taxon>Bacillati</taxon>
        <taxon>Bacillota</taxon>
        <taxon>Bacilli</taxon>
        <taxon>Bacillales</taxon>
        <taxon>Paenibacillaceae</taxon>
        <taxon>Paenibacillus</taxon>
    </lineage>
</organism>
<sequence>MRNKWIGLALMLVVLISGFGLRSHDVSATTKVPYQAKVGTDTLNIRSEPALQASVVGQLKEGAVVTVTEEEEDGWVQVKNNRLTGYAAGYLLRRTDNSGQTAGTSSSTGGKVSTSPGSTATVTADSLRIRSGPGTDYKVIGSLKEGQQVTILSSQSSWLKISTSSKTTGWIAKEYVDKGAPLQTHSSGTGIRGKLIVVDAGHGGNDPGKIGTTYETQEKDLTLPTAEYLKQELTRLGAKVVMTRTTDVKPSLADRVHVSEANHADAFVSIHYNSSETKTSGTLTFFYSETKDRPLANAIAAELSKAGSGLRSNGVSFGDFYVLRENSMVSTLVELGFLSNAKDESIVRGSAYQKSAAAAIARGLADYFD</sequence>
<dbReference type="GO" id="GO:0008745">
    <property type="term" value="F:N-acetylmuramoyl-L-alanine amidase activity"/>
    <property type="evidence" value="ECO:0007669"/>
    <property type="project" value="InterPro"/>
</dbReference>
<name>A0A6C0FZ37_9BACL</name>
<gene>
    <name evidence="5" type="ORF">GXP70_05605</name>
</gene>
<feature type="domain" description="SH3b" evidence="4">
    <location>
        <begin position="117"/>
        <end position="180"/>
    </location>
</feature>
<dbReference type="SUPFAM" id="SSF50044">
    <property type="entry name" value="SH3-domain"/>
    <property type="match status" value="1"/>
</dbReference>
<keyword evidence="1" id="KW-0378">Hydrolase</keyword>
<evidence type="ECO:0000259" key="4">
    <source>
        <dbReference type="PROSITE" id="PS51781"/>
    </source>
</evidence>
<dbReference type="SUPFAM" id="SSF53187">
    <property type="entry name" value="Zn-dependent exopeptidases"/>
    <property type="match status" value="1"/>
</dbReference>
<dbReference type="GO" id="GO:0030288">
    <property type="term" value="C:outer membrane-bounded periplasmic space"/>
    <property type="evidence" value="ECO:0007669"/>
    <property type="project" value="TreeGrafter"/>
</dbReference>
<dbReference type="AlphaFoldDB" id="A0A6C0FZ37"/>
<dbReference type="Gene3D" id="2.30.30.40">
    <property type="entry name" value="SH3 Domains"/>
    <property type="match status" value="2"/>
</dbReference>
<evidence type="ECO:0000313" key="5">
    <source>
        <dbReference type="EMBL" id="QHT59480.1"/>
    </source>
</evidence>
<accession>A0A6C0FZ37</accession>
<dbReference type="SMART" id="SM00646">
    <property type="entry name" value="Ami_3"/>
    <property type="match status" value="1"/>
</dbReference>
<dbReference type="InterPro" id="IPR003646">
    <property type="entry name" value="SH3-like_bac-type"/>
</dbReference>
<protein>
    <submittedName>
        <fullName evidence="5">SH3 domain-containing protein</fullName>
    </submittedName>
</protein>
<reference evidence="5 6" key="1">
    <citation type="submission" date="2020-01" db="EMBL/GenBank/DDBJ databases">
        <title>Paenibacillus sp. nov., isolated from tomato rhizosphere.</title>
        <authorList>
            <person name="Weon H.-Y."/>
            <person name="Lee S.A."/>
        </authorList>
    </citation>
    <scope>NUCLEOTIDE SEQUENCE [LARGE SCALE GENOMIC DNA]</scope>
    <source>
        <strain evidence="5 6">12200R-189</strain>
    </source>
</reference>
<proteinExistence type="predicted"/>
<dbReference type="PROSITE" id="PS51781">
    <property type="entry name" value="SH3B"/>
    <property type="match status" value="2"/>
</dbReference>
<evidence type="ECO:0000256" key="3">
    <source>
        <dbReference type="SAM" id="MobiDB-lite"/>
    </source>
</evidence>
<dbReference type="InterPro" id="IPR050695">
    <property type="entry name" value="N-acetylmuramoyl_amidase_3"/>
</dbReference>